<dbReference type="Proteomes" id="UP000298493">
    <property type="component" value="Unassembled WGS sequence"/>
</dbReference>
<gene>
    <name evidence="1" type="ORF">E6O75_ATG00688</name>
</gene>
<protein>
    <submittedName>
        <fullName evidence="1">Uncharacterized protein</fullName>
    </submittedName>
</protein>
<reference evidence="1 2" key="1">
    <citation type="submission" date="2019-04" db="EMBL/GenBank/DDBJ databases">
        <title>High contiguity whole genome sequence and gene annotation resource for two Venturia nashicola isolates.</title>
        <authorList>
            <person name="Prokchorchik M."/>
            <person name="Won K."/>
            <person name="Lee Y."/>
            <person name="Choi E.D."/>
            <person name="Segonzac C."/>
            <person name="Sohn K.H."/>
        </authorList>
    </citation>
    <scope>NUCLEOTIDE SEQUENCE [LARGE SCALE GENOMIC DNA]</scope>
    <source>
        <strain evidence="1 2">PRI2</strain>
    </source>
</reference>
<comment type="caution">
    <text evidence="1">The sequence shown here is derived from an EMBL/GenBank/DDBJ whole genome shotgun (WGS) entry which is preliminary data.</text>
</comment>
<proteinExistence type="predicted"/>
<keyword evidence="2" id="KW-1185">Reference proteome</keyword>
<accession>A0A4Z1PEJ1</accession>
<dbReference type="EMBL" id="SNSC02000001">
    <property type="protein sequence ID" value="TID27921.1"/>
    <property type="molecule type" value="Genomic_DNA"/>
</dbReference>
<organism evidence="1 2">
    <name type="scientific">Venturia nashicola</name>
    <dbReference type="NCBI Taxonomy" id="86259"/>
    <lineage>
        <taxon>Eukaryota</taxon>
        <taxon>Fungi</taxon>
        <taxon>Dikarya</taxon>
        <taxon>Ascomycota</taxon>
        <taxon>Pezizomycotina</taxon>
        <taxon>Dothideomycetes</taxon>
        <taxon>Pleosporomycetidae</taxon>
        <taxon>Venturiales</taxon>
        <taxon>Venturiaceae</taxon>
        <taxon>Venturia</taxon>
    </lineage>
</organism>
<sequence>MAIALVDSILDFEHVGAPSCKTWHKDAQSCIPVAVEAVARLMQVIASRAVAVLVWLELSGGREPNSKADIEGCTWTKRNKAANQQVVEDWRSLLASVGEWRVQVEESGAADNPSLEAGTGMVT</sequence>
<dbReference type="AlphaFoldDB" id="A0A4Z1PEJ1"/>
<name>A0A4Z1PEJ1_9PEZI</name>
<evidence type="ECO:0000313" key="2">
    <source>
        <dbReference type="Proteomes" id="UP000298493"/>
    </source>
</evidence>
<evidence type="ECO:0000313" key="1">
    <source>
        <dbReference type="EMBL" id="TID27921.1"/>
    </source>
</evidence>